<protein>
    <submittedName>
        <fullName evidence="2">Uncharacterized protein</fullName>
    </submittedName>
</protein>
<dbReference type="AlphaFoldDB" id="Q8H3N3"/>
<feature type="region of interest" description="Disordered" evidence="1">
    <location>
        <begin position="57"/>
        <end position="122"/>
    </location>
</feature>
<name>Q8H3N3_ORYSJ</name>
<reference evidence="2" key="1">
    <citation type="submission" date="2002-01" db="EMBL/GenBank/DDBJ databases">
        <title>Oryza sativa nipponbare(GA3) genomic DNA, chromosome 1, BAC clone:B1109A06.</title>
        <authorList>
            <person name="Sasaki T."/>
            <person name="Matsumoto T."/>
            <person name="Yamamoto K."/>
        </authorList>
    </citation>
    <scope>NUCLEOTIDE SEQUENCE</scope>
</reference>
<gene>
    <name evidence="2" type="primary">B1109A06.33</name>
</gene>
<evidence type="ECO:0000256" key="1">
    <source>
        <dbReference type="SAM" id="MobiDB-lite"/>
    </source>
</evidence>
<organism evidence="2">
    <name type="scientific">Oryza sativa subsp. japonica</name>
    <name type="common">Rice</name>
    <dbReference type="NCBI Taxonomy" id="39947"/>
    <lineage>
        <taxon>Eukaryota</taxon>
        <taxon>Viridiplantae</taxon>
        <taxon>Streptophyta</taxon>
        <taxon>Embryophyta</taxon>
        <taxon>Tracheophyta</taxon>
        <taxon>Spermatophyta</taxon>
        <taxon>Magnoliopsida</taxon>
        <taxon>Liliopsida</taxon>
        <taxon>Poales</taxon>
        <taxon>Poaceae</taxon>
        <taxon>BOP clade</taxon>
        <taxon>Oryzoideae</taxon>
        <taxon>Oryzeae</taxon>
        <taxon>Oryzinae</taxon>
        <taxon>Oryza</taxon>
        <taxon>Oryza sativa</taxon>
    </lineage>
</organism>
<dbReference type="EMBL" id="AP004610">
    <property type="protein sequence ID" value="BAC16682.1"/>
    <property type="molecule type" value="Genomic_DNA"/>
</dbReference>
<accession>Q8H3N3</accession>
<sequence>MACRGGNFPVGVRDGRGRILTHVSNALPPPLPSLPSLLPFLFSSPLLPPPPLYSVFHQPAGGRRRQRVGRRAVGVGRRAARPRAWRRAAARGEAGGGVARPRVGRRPTCASGGRGRAPAHFF</sequence>
<proteinExistence type="predicted"/>
<feature type="compositionally biased region" description="Basic residues" evidence="1">
    <location>
        <begin position="78"/>
        <end position="89"/>
    </location>
</feature>
<evidence type="ECO:0000313" key="2">
    <source>
        <dbReference type="EMBL" id="BAC16682.1"/>
    </source>
</evidence>
<dbReference type="Proteomes" id="UP000817658">
    <property type="component" value="Chromosome 1"/>
</dbReference>